<evidence type="ECO:0000313" key="2">
    <source>
        <dbReference type="Proteomes" id="UP000799755"/>
    </source>
</evidence>
<gene>
    <name evidence="1" type="ORF">BDR25DRAFT_354136</name>
</gene>
<evidence type="ECO:0000313" key="1">
    <source>
        <dbReference type="EMBL" id="KAF2471625.1"/>
    </source>
</evidence>
<comment type="caution">
    <text evidence="1">The sequence shown here is derived from an EMBL/GenBank/DDBJ whole genome shotgun (WGS) entry which is preliminary data.</text>
</comment>
<proteinExistence type="predicted"/>
<keyword evidence="2" id="KW-1185">Reference proteome</keyword>
<dbReference type="EMBL" id="MU003504">
    <property type="protein sequence ID" value="KAF2471625.1"/>
    <property type="molecule type" value="Genomic_DNA"/>
</dbReference>
<reference evidence="1" key="1">
    <citation type="journal article" date="2020" name="Stud. Mycol.">
        <title>101 Dothideomycetes genomes: a test case for predicting lifestyles and emergence of pathogens.</title>
        <authorList>
            <person name="Haridas S."/>
            <person name="Albert R."/>
            <person name="Binder M."/>
            <person name="Bloem J."/>
            <person name="Labutti K."/>
            <person name="Salamov A."/>
            <person name="Andreopoulos B."/>
            <person name="Baker S."/>
            <person name="Barry K."/>
            <person name="Bills G."/>
            <person name="Bluhm B."/>
            <person name="Cannon C."/>
            <person name="Castanera R."/>
            <person name="Culley D."/>
            <person name="Daum C."/>
            <person name="Ezra D."/>
            <person name="Gonzalez J."/>
            <person name="Henrissat B."/>
            <person name="Kuo A."/>
            <person name="Liang C."/>
            <person name="Lipzen A."/>
            <person name="Lutzoni F."/>
            <person name="Magnuson J."/>
            <person name="Mondo S."/>
            <person name="Nolan M."/>
            <person name="Ohm R."/>
            <person name="Pangilinan J."/>
            <person name="Park H.-J."/>
            <person name="Ramirez L."/>
            <person name="Alfaro M."/>
            <person name="Sun H."/>
            <person name="Tritt A."/>
            <person name="Yoshinaga Y."/>
            <person name="Zwiers L.-H."/>
            <person name="Turgeon B."/>
            <person name="Goodwin S."/>
            <person name="Spatafora J."/>
            <person name="Crous P."/>
            <person name="Grigoriev I."/>
        </authorList>
    </citation>
    <scope>NUCLEOTIDE SEQUENCE</scope>
    <source>
        <strain evidence="1">ATCC 200398</strain>
    </source>
</reference>
<sequence length="246" mass="27848">MGQDNPSLMKVEGPGRLHGKWMDDTNLLLNQCFARCWVTGKIGIETVYNGIIWDFDKLFTYLLIIHLAVLFLVVGPYKRNFEIYSLDSTPDAGPGTDVTFHLQGSVGENGGLKVYLIANRVPEGTSRFIVTAFAGTAESSARHYHVHRGVPRKITIVAEGYGEREKLKVIWEKMNRRRKKEGRRTDGLAFDRKFGYEKGKKYPLMGCPVDLQEILFNVYDTPVSSAAIRMQRSRFEARGRVTISTP</sequence>
<dbReference type="Proteomes" id="UP000799755">
    <property type="component" value="Unassembled WGS sequence"/>
</dbReference>
<organism evidence="1 2">
    <name type="scientific">Lindgomyces ingoldianus</name>
    <dbReference type="NCBI Taxonomy" id="673940"/>
    <lineage>
        <taxon>Eukaryota</taxon>
        <taxon>Fungi</taxon>
        <taxon>Dikarya</taxon>
        <taxon>Ascomycota</taxon>
        <taxon>Pezizomycotina</taxon>
        <taxon>Dothideomycetes</taxon>
        <taxon>Pleosporomycetidae</taxon>
        <taxon>Pleosporales</taxon>
        <taxon>Lindgomycetaceae</taxon>
        <taxon>Lindgomyces</taxon>
    </lineage>
</organism>
<accession>A0ACB6QYL2</accession>
<name>A0ACB6QYL2_9PLEO</name>
<protein>
    <submittedName>
        <fullName evidence="1">Uncharacterized protein</fullName>
    </submittedName>
</protein>